<proteinExistence type="predicted"/>
<accession>A0A1S8LPK9</accession>
<protein>
    <submittedName>
        <fullName evidence="1">Uncharacterized protein</fullName>
    </submittedName>
</protein>
<dbReference type="Proteomes" id="UP000190951">
    <property type="component" value="Chromosome"/>
</dbReference>
<sequence length="86" mass="10351">MMSKCRHMDNMRKVLRRYKRRRVNITLQECGCKELKHVKIKKVCKDIVLVKKHHDKCIYIKICCICTVDPVCDCDCEHEHFHDDCC</sequence>
<dbReference type="EMBL" id="CP096983">
    <property type="protein sequence ID" value="URZ09857.1"/>
    <property type="molecule type" value="Genomic_DNA"/>
</dbReference>
<dbReference type="AlphaFoldDB" id="A0A1S8LPK9"/>
<evidence type="ECO:0000313" key="2">
    <source>
        <dbReference type="Proteomes" id="UP000190951"/>
    </source>
</evidence>
<keyword evidence="2" id="KW-1185">Reference proteome</keyword>
<reference evidence="1 2" key="1">
    <citation type="submission" date="2022-04" db="EMBL/GenBank/DDBJ databases">
        <title>Genome sequence of C. roseum typestrain.</title>
        <authorList>
            <person name="Poehlein A."/>
            <person name="Schoch T."/>
            <person name="Duerre P."/>
            <person name="Daniel R."/>
        </authorList>
    </citation>
    <scope>NUCLEOTIDE SEQUENCE [LARGE SCALE GENOMIC DNA]</scope>
    <source>
        <strain evidence="1 2">DSM 7320</strain>
    </source>
</reference>
<dbReference type="STRING" id="84029.CROST_44650"/>
<name>A0A1S8LPK9_9CLOT</name>
<dbReference type="RefSeq" id="WP_250931522.1">
    <property type="nucleotide sequence ID" value="NZ_CP096983.1"/>
</dbReference>
<evidence type="ECO:0000313" key="1">
    <source>
        <dbReference type="EMBL" id="URZ09857.1"/>
    </source>
</evidence>
<organism evidence="1 2">
    <name type="scientific">Clostridium felsineum</name>
    <dbReference type="NCBI Taxonomy" id="36839"/>
    <lineage>
        <taxon>Bacteria</taxon>
        <taxon>Bacillati</taxon>
        <taxon>Bacillota</taxon>
        <taxon>Clostridia</taxon>
        <taxon>Eubacteriales</taxon>
        <taxon>Clostridiaceae</taxon>
        <taxon>Clostridium</taxon>
    </lineage>
</organism>
<gene>
    <name evidence="1" type="ORF">CROST_005600</name>
</gene>
<dbReference type="KEGG" id="crw:CROST_005600"/>